<dbReference type="InterPro" id="IPR050491">
    <property type="entry name" value="AmpC-like"/>
</dbReference>
<evidence type="ECO:0000256" key="1">
    <source>
        <dbReference type="SAM" id="SignalP"/>
    </source>
</evidence>
<dbReference type="Gene3D" id="3.40.710.10">
    <property type="entry name" value="DD-peptidase/beta-lactamase superfamily"/>
    <property type="match status" value="1"/>
</dbReference>
<dbReference type="Proteomes" id="UP001259572">
    <property type="component" value="Unassembled WGS sequence"/>
</dbReference>
<feature type="domain" description="Beta-lactamase-related" evidence="2">
    <location>
        <begin position="46"/>
        <end position="376"/>
    </location>
</feature>
<keyword evidence="3" id="KW-0378">Hydrolase</keyword>
<dbReference type="InterPro" id="IPR001466">
    <property type="entry name" value="Beta-lactam-related"/>
</dbReference>
<proteinExistence type="predicted"/>
<dbReference type="EMBL" id="JAVUPU010000003">
    <property type="protein sequence ID" value="MDT9598698.1"/>
    <property type="molecule type" value="Genomic_DNA"/>
</dbReference>
<comment type="caution">
    <text evidence="3">The sequence shown here is derived from an EMBL/GenBank/DDBJ whole genome shotgun (WGS) entry which is preliminary data.</text>
</comment>
<evidence type="ECO:0000313" key="4">
    <source>
        <dbReference type="Proteomes" id="UP001259572"/>
    </source>
</evidence>
<feature type="chain" id="PRO_5046118270" evidence="1">
    <location>
        <begin position="23"/>
        <end position="389"/>
    </location>
</feature>
<dbReference type="PANTHER" id="PTHR46825">
    <property type="entry name" value="D-ALANYL-D-ALANINE-CARBOXYPEPTIDASE/ENDOPEPTIDASE AMPH"/>
    <property type="match status" value="1"/>
</dbReference>
<keyword evidence="4" id="KW-1185">Reference proteome</keyword>
<name>A0ABU3Q5K6_9SPHN</name>
<feature type="signal peptide" evidence="1">
    <location>
        <begin position="1"/>
        <end position="22"/>
    </location>
</feature>
<dbReference type="Pfam" id="PF00144">
    <property type="entry name" value="Beta-lactamase"/>
    <property type="match status" value="1"/>
</dbReference>
<gene>
    <name evidence="3" type="ORF">RQX22_07045</name>
</gene>
<dbReference type="EC" id="3.1.1.103" evidence="3"/>
<protein>
    <submittedName>
        <fullName evidence="3">Serine hydrolase domain-containing protein</fullName>
        <ecNumber evidence="3">3.1.1.103</ecNumber>
    </submittedName>
</protein>
<dbReference type="RefSeq" id="WP_315724973.1">
    <property type="nucleotide sequence ID" value="NZ_JAVUPU010000003.1"/>
</dbReference>
<organism evidence="3 4">
    <name type="scientific">Sphingosinicella rhizophila</name>
    <dbReference type="NCBI Taxonomy" id="3050082"/>
    <lineage>
        <taxon>Bacteria</taxon>
        <taxon>Pseudomonadati</taxon>
        <taxon>Pseudomonadota</taxon>
        <taxon>Alphaproteobacteria</taxon>
        <taxon>Sphingomonadales</taxon>
        <taxon>Sphingosinicellaceae</taxon>
        <taxon>Sphingosinicella</taxon>
    </lineage>
</organism>
<sequence>MNRRQLITAAFPLVLSAHPAVAKALGGDAIVPPASSPASAGGIETIATAFLNSGHGVGLSVAAMRNGKLLLAEGYGIANLETNTPVNAASVFRAGSITKQFAAAAVMRLVEAGRLDLDALAAKYIPEMASTGPITVRMLLNQTSGLRNYSGREFAEQQKIDRTPKQMLDYILGQPELMNFSPGDRFEYSNSNYFLLGVMVERVGARPLQDTLGDLIRDAGLKQTAVDHASDIVPQRADGYALIDEKPGRFRKADYVSMDNAGGAGVLRSTPSDLVKWHQALFAGRVVKKRSLQQMLKTGTLNNGRPVLRDDSPIAQGKPAYGFGLEVGTFDGLQAIGHGGSVPGYTSYVVTFPRQRLSAAVMMNVDPNQQMPFAAILRTILAAGSTVPG</sequence>
<dbReference type="PANTHER" id="PTHR46825:SF9">
    <property type="entry name" value="BETA-LACTAMASE-RELATED DOMAIN-CONTAINING PROTEIN"/>
    <property type="match status" value="1"/>
</dbReference>
<keyword evidence="1" id="KW-0732">Signal</keyword>
<dbReference type="InterPro" id="IPR012338">
    <property type="entry name" value="Beta-lactam/transpept-like"/>
</dbReference>
<accession>A0ABU3Q5K6</accession>
<evidence type="ECO:0000313" key="3">
    <source>
        <dbReference type="EMBL" id="MDT9598698.1"/>
    </source>
</evidence>
<dbReference type="SUPFAM" id="SSF56601">
    <property type="entry name" value="beta-lactamase/transpeptidase-like"/>
    <property type="match status" value="1"/>
</dbReference>
<evidence type="ECO:0000259" key="2">
    <source>
        <dbReference type="Pfam" id="PF00144"/>
    </source>
</evidence>
<dbReference type="GO" id="GO:0016787">
    <property type="term" value="F:hydrolase activity"/>
    <property type="evidence" value="ECO:0007669"/>
    <property type="project" value="UniProtKB-KW"/>
</dbReference>
<reference evidence="3 4" key="1">
    <citation type="submission" date="2023-05" db="EMBL/GenBank/DDBJ databases">
        <authorList>
            <person name="Guo Y."/>
        </authorList>
    </citation>
    <scope>NUCLEOTIDE SEQUENCE [LARGE SCALE GENOMIC DNA]</scope>
    <source>
        <strain evidence="3 4">GR2756</strain>
    </source>
</reference>